<dbReference type="Pfam" id="PF00903">
    <property type="entry name" value="Glyoxalase"/>
    <property type="match status" value="1"/>
</dbReference>
<dbReference type="PANTHER" id="PTHR43048">
    <property type="entry name" value="METHYLMALONYL-COA EPIMERASE"/>
    <property type="match status" value="1"/>
</dbReference>
<evidence type="ECO:0000256" key="1">
    <source>
        <dbReference type="ARBA" id="ARBA00022723"/>
    </source>
</evidence>
<gene>
    <name evidence="3" type="ordered locus">Swit_2284</name>
</gene>
<feature type="domain" description="VOC" evidence="2">
    <location>
        <begin position="24"/>
        <end position="141"/>
    </location>
</feature>
<keyword evidence="1" id="KW-0479">Metal-binding</keyword>
<dbReference type="EMBL" id="CP000699">
    <property type="protein sequence ID" value="ABQ68643.1"/>
    <property type="molecule type" value="Genomic_DNA"/>
</dbReference>
<proteinExistence type="predicted"/>
<evidence type="ECO:0000313" key="3">
    <source>
        <dbReference type="EMBL" id="ABQ68643.1"/>
    </source>
</evidence>
<protein>
    <submittedName>
        <fullName evidence="3">Glyoxalase/bleomycin resistance protein/dioxygenase</fullName>
    </submittedName>
</protein>
<dbReference type="GO" id="GO:0004493">
    <property type="term" value="F:methylmalonyl-CoA epimerase activity"/>
    <property type="evidence" value="ECO:0007669"/>
    <property type="project" value="TreeGrafter"/>
</dbReference>
<dbReference type="PROSITE" id="PS51819">
    <property type="entry name" value="VOC"/>
    <property type="match status" value="1"/>
</dbReference>
<dbReference type="InterPro" id="IPR029068">
    <property type="entry name" value="Glyas_Bleomycin-R_OHBP_Dase"/>
</dbReference>
<dbReference type="InterPro" id="IPR051785">
    <property type="entry name" value="MMCE/EMCE_epimerase"/>
</dbReference>
<name>A0A9J9LED7_RHIWR</name>
<evidence type="ECO:0000313" key="4">
    <source>
        <dbReference type="Proteomes" id="UP000001989"/>
    </source>
</evidence>
<reference evidence="3 4" key="1">
    <citation type="journal article" date="2010" name="J. Bacteriol.">
        <title>Genome sequence of the dioxin-mineralizing bacterium Sphingomonas wittichii RW1.</title>
        <authorList>
            <person name="Miller T.R."/>
            <person name="Delcher A.L."/>
            <person name="Salzberg S.L."/>
            <person name="Saunders E."/>
            <person name="Detter J.C."/>
            <person name="Halden R.U."/>
        </authorList>
    </citation>
    <scope>NUCLEOTIDE SEQUENCE [LARGE SCALE GENOMIC DNA]</scope>
    <source>
        <strain evidence="4">DSM 6014 / CCUG 31198 / JCM 15750 / NBRC 105917 / EY 4224 / RW1</strain>
    </source>
</reference>
<dbReference type="PANTHER" id="PTHR43048:SF3">
    <property type="entry name" value="METHYLMALONYL-COA EPIMERASE, MITOCHONDRIAL"/>
    <property type="match status" value="1"/>
</dbReference>
<dbReference type="GO" id="GO:0046491">
    <property type="term" value="P:L-methylmalonyl-CoA metabolic process"/>
    <property type="evidence" value="ECO:0007669"/>
    <property type="project" value="TreeGrafter"/>
</dbReference>
<dbReference type="KEGG" id="swi:Swit_2284"/>
<evidence type="ECO:0000259" key="2">
    <source>
        <dbReference type="PROSITE" id="PS51819"/>
    </source>
</evidence>
<dbReference type="InterPro" id="IPR004360">
    <property type="entry name" value="Glyas_Fos-R_dOase_dom"/>
</dbReference>
<dbReference type="GO" id="GO:0046872">
    <property type="term" value="F:metal ion binding"/>
    <property type="evidence" value="ECO:0007669"/>
    <property type="project" value="UniProtKB-KW"/>
</dbReference>
<organism evidence="3 4">
    <name type="scientific">Rhizorhabdus wittichii (strain DSM 6014 / CCUG 31198 / JCM 15750 / NBRC 105917 / EY 4224 / RW1)</name>
    <name type="common">Sphingomonas wittichii</name>
    <dbReference type="NCBI Taxonomy" id="392499"/>
    <lineage>
        <taxon>Bacteria</taxon>
        <taxon>Pseudomonadati</taxon>
        <taxon>Pseudomonadota</taxon>
        <taxon>Alphaproteobacteria</taxon>
        <taxon>Sphingomonadales</taxon>
        <taxon>Sphingomonadaceae</taxon>
        <taxon>Rhizorhabdus</taxon>
    </lineage>
</organism>
<dbReference type="SUPFAM" id="SSF54593">
    <property type="entry name" value="Glyoxalase/Bleomycin resistance protein/Dihydroxybiphenyl dioxygenase"/>
    <property type="match status" value="1"/>
</dbReference>
<sequence length="202" mass="22885">MTNMATQVARDLSAAYPEAVKPSKLAHVVIRTPRFEASKAWWSTVLDAQPSYENAQLSFMTYDDEHHRIGIINMPDLRDQDMANAGPEHIAFTYAELGALLATYRRLEAQGIAPFWTINHGPTISMYYRDPDGTKVELQYDVFDVEGVERFFASGAYEENFMGIVFDPEAMIAAYEAGTPLDQITRRPTLPEGMTPWDMHRD</sequence>
<dbReference type="Gene3D" id="3.10.180.10">
    <property type="entry name" value="2,3-Dihydroxybiphenyl 1,2-Dioxygenase, domain 1"/>
    <property type="match status" value="1"/>
</dbReference>
<dbReference type="AlphaFoldDB" id="A0A9J9LED7"/>
<dbReference type="InterPro" id="IPR037523">
    <property type="entry name" value="VOC_core"/>
</dbReference>
<dbReference type="Proteomes" id="UP000001989">
    <property type="component" value="Chromosome"/>
</dbReference>
<keyword evidence="4" id="KW-1185">Reference proteome</keyword>
<accession>A0A9J9LED7</accession>